<dbReference type="AlphaFoldDB" id="A0A381NGX9"/>
<name>A0A381NGX9_9ZZZZ</name>
<sequence>MKNYLMVVIYKFAIYRPEKSIVDY</sequence>
<gene>
    <name evidence="1" type="ORF">METZ01_LOCUS6669</name>
</gene>
<reference evidence="1" key="1">
    <citation type="submission" date="2018-05" db="EMBL/GenBank/DDBJ databases">
        <authorList>
            <person name="Lanie J.A."/>
            <person name="Ng W.-L."/>
            <person name="Kazmierczak K.M."/>
            <person name="Andrzejewski T.M."/>
            <person name="Davidsen T.M."/>
            <person name="Wayne K.J."/>
            <person name="Tettelin H."/>
            <person name="Glass J.I."/>
            <person name="Rusch D."/>
            <person name="Podicherti R."/>
            <person name="Tsui H.-C.T."/>
            <person name="Winkler M.E."/>
        </authorList>
    </citation>
    <scope>NUCLEOTIDE SEQUENCE</scope>
</reference>
<evidence type="ECO:0000313" key="1">
    <source>
        <dbReference type="EMBL" id="SUZ53815.1"/>
    </source>
</evidence>
<organism evidence="1">
    <name type="scientific">marine metagenome</name>
    <dbReference type="NCBI Taxonomy" id="408172"/>
    <lineage>
        <taxon>unclassified sequences</taxon>
        <taxon>metagenomes</taxon>
        <taxon>ecological metagenomes</taxon>
    </lineage>
</organism>
<protein>
    <submittedName>
        <fullName evidence="1">Uncharacterized protein</fullName>
    </submittedName>
</protein>
<accession>A0A381NGX9</accession>
<dbReference type="EMBL" id="UINC01000351">
    <property type="protein sequence ID" value="SUZ53815.1"/>
    <property type="molecule type" value="Genomic_DNA"/>
</dbReference>
<proteinExistence type="predicted"/>